<dbReference type="InterPro" id="IPR043502">
    <property type="entry name" value="DNA/RNA_pol_sf"/>
</dbReference>
<reference evidence="2 3" key="1">
    <citation type="journal article" date="2018" name="PLoS Genet.">
        <title>Population sequencing reveals clonal diversity and ancestral inbreeding in the grapevine cultivar Chardonnay.</title>
        <authorList>
            <person name="Roach M.J."/>
            <person name="Johnson D.L."/>
            <person name="Bohlmann J."/>
            <person name="van Vuuren H.J."/>
            <person name="Jones S.J."/>
            <person name="Pretorius I.S."/>
            <person name="Schmidt S.A."/>
            <person name="Borneman A.R."/>
        </authorList>
    </citation>
    <scope>NUCLEOTIDE SEQUENCE [LARGE SCALE GENOMIC DNA]</scope>
    <source>
        <strain evidence="3">cv. Chardonnay</strain>
        <tissue evidence="2">Leaf</tissue>
    </source>
</reference>
<comment type="caution">
    <text evidence="2">The sequence shown here is derived from an EMBL/GenBank/DDBJ whole genome shotgun (WGS) entry which is preliminary data.</text>
</comment>
<feature type="domain" description="Reverse transcriptase Ty1/copia-type" evidence="1">
    <location>
        <begin position="4"/>
        <end position="90"/>
    </location>
</feature>
<sequence>MFLHFGESTTLIVLVYADDIIITGCSSTQISSLIAKLDSIFTLRDLGQLSYFLGIEVFYHEGSMNLSQTKYVSDLLHRTEMFDTKPAKTPGAVGKNLSKFDGDPMNEVTQYRSVVGALQYLTITRPDIAFAEQQDGLLLSPSTNLTIEGFSDADWGAQPDDSSAESEYRGLALATAEIIWMQALLQELCVPIPAIPLLWYDNISAYHMAKNPMFHARTKHIEIDLHFIRDQVIRGKIQLHFVPTEDQPIDLLTKHLTSSRFLSLKSQLCIAPRPFHLRGMISQR</sequence>
<dbReference type="Pfam" id="PF07727">
    <property type="entry name" value="RVT_2"/>
    <property type="match status" value="1"/>
</dbReference>
<dbReference type="Proteomes" id="UP000288805">
    <property type="component" value="Unassembled WGS sequence"/>
</dbReference>
<evidence type="ECO:0000259" key="1">
    <source>
        <dbReference type="Pfam" id="PF07727"/>
    </source>
</evidence>
<protein>
    <submittedName>
        <fullName evidence="2">Retrovirus-related Pol polyprotein from transposon RE1</fullName>
    </submittedName>
</protein>
<dbReference type="SUPFAM" id="SSF56672">
    <property type="entry name" value="DNA/RNA polymerases"/>
    <property type="match status" value="1"/>
</dbReference>
<evidence type="ECO:0000313" key="3">
    <source>
        <dbReference type="Proteomes" id="UP000288805"/>
    </source>
</evidence>
<name>A0A438HVG5_VITVI</name>
<proteinExistence type="predicted"/>
<gene>
    <name evidence="2" type="primary">RE1_2134</name>
    <name evidence="2" type="ORF">CK203_043828</name>
</gene>
<dbReference type="PANTHER" id="PTHR11439:SF467">
    <property type="entry name" value="INTEGRASE CATALYTIC DOMAIN-CONTAINING PROTEIN"/>
    <property type="match status" value="1"/>
</dbReference>
<dbReference type="CDD" id="cd09272">
    <property type="entry name" value="RNase_HI_RT_Ty1"/>
    <property type="match status" value="1"/>
</dbReference>
<accession>A0A438HVG5</accession>
<evidence type="ECO:0000313" key="2">
    <source>
        <dbReference type="EMBL" id="RVW88439.1"/>
    </source>
</evidence>
<dbReference type="InterPro" id="IPR013103">
    <property type="entry name" value="RVT_2"/>
</dbReference>
<dbReference type="EMBL" id="QGNW01000173">
    <property type="protein sequence ID" value="RVW88439.1"/>
    <property type="molecule type" value="Genomic_DNA"/>
</dbReference>
<dbReference type="PANTHER" id="PTHR11439">
    <property type="entry name" value="GAG-POL-RELATED RETROTRANSPOSON"/>
    <property type="match status" value="1"/>
</dbReference>
<dbReference type="AlphaFoldDB" id="A0A438HVG5"/>
<organism evidence="2 3">
    <name type="scientific">Vitis vinifera</name>
    <name type="common">Grape</name>
    <dbReference type="NCBI Taxonomy" id="29760"/>
    <lineage>
        <taxon>Eukaryota</taxon>
        <taxon>Viridiplantae</taxon>
        <taxon>Streptophyta</taxon>
        <taxon>Embryophyta</taxon>
        <taxon>Tracheophyta</taxon>
        <taxon>Spermatophyta</taxon>
        <taxon>Magnoliopsida</taxon>
        <taxon>eudicotyledons</taxon>
        <taxon>Gunneridae</taxon>
        <taxon>Pentapetalae</taxon>
        <taxon>rosids</taxon>
        <taxon>Vitales</taxon>
        <taxon>Vitaceae</taxon>
        <taxon>Viteae</taxon>
        <taxon>Vitis</taxon>
    </lineage>
</organism>